<evidence type="ECO:0000313" key="4">
    <source>
        <dbReference type="Proteomes" id="UP000054558"/>
    </source>
</evidence>
<feature type="region of interest" description="Disordered" evidence="1">
    <location>
        <begin position="1156"/>
        <end position="1181"/>
    </location>
</feature>
<protein>
    <recommendedName>
        <fullName evidence="2">TPPC8 second Ig-like domain-containing protein</fullName>
    </recommendedName>
</protein>
<organism evidence="3 4">
    <name type="scientific">Klebsormidium nitens</name>
    <name type="common">Green alga</name>
    <name type="synonym">Ulothrix nitens</name>
    <dbReference type="NCBI Taxonomy" id="105231"/>
    <lineage>
        <taxon>Eukaryota</taxon>
        <taxon>Viridiplantae</taxon>
        <taxon>Streptophyta</taxon>
        <taxon>Klebsormidiophyceae</taxon>
        <taxon>Klebsormidiales</taxon>
        <taxon>Klebsormidiaceae</taxon>
        <taxon>Klebsormidium</taxon>
    </lineage>
</organism>
<feature type="domain" description="TPPC8 second Ig-like" evidence="2">
    <location>
        <begin position="897"/>
        <end position="1014"/>
    </location>
</feature>
<accession>A0A1Y1HRH3</accession>
<feature type="region of interest" description="Disordered" evidence="1">
    <location>
        <begin position="1101"/>
        <end position="1120"/>
    </location>
</feature>
<dbReference type="STRING" id="105231.A0A1Y1HRH3"/>
<reference evidence="3 4" key="1">
    <citation type="journal article" date="2014" name="Nat. Commun.">
        <title>Klebsormidium flaccidum genome reveals primary factors for plant terrestrial adaptation.</title>
        <authorList>
            <person name="Hori K."/>
            <person name="Maruyama F."/>
            <person name="Fujisawa T."/>
            <person name="Togashi T."/>
            <person name="Yamamoto N."/>
            <person name="Seo M."/>
            <person name="Sato S."/>
            <person name="Yamada T."/>
            <person name="Mori H."/>
            <person name="Tajima N."/>
            <person name="Moriyama T."/>
            <person name="Ikeuchi M."/>
            <person name="Watanabe M."/>
            <person name="Wada H."/>
            <person name="Kobayashi K."/>
            <person name="Saito M."/>
            <person name="Masuda T."/>
            <person name="Sasaki-Sekimoto Y."/>
            <person name="Mashiguchi K."/>
            <person name="Awai K."/>
            <person name="Shimojima M."/>
            <person name="Masuda S."/>
            <person name="Iwai M."/>
            <person name="Nobusawa T."/>
            <person name="Narise T."/>
            <person name="Kondo S."/>
            <person name="Saito H."/>
            <person name="Sato R."/>
            <person name="Murakawa M."/>
            <person name="Ihara Y."/>
            <person name="Oshima-Yamada Y."/>
            <person name="Ohtaka K."/>
            <person name="Satoh M."/>
            <person name="Sonobe K."/>
            <person name="Ishii M."/>
            <person name="Ohtani R."/>
            <person name="Kanamori-Sato M."/>
            <person name="Honoki R."/>
            <person name="Miyazaki D."/>
            <person name="Mochizuki H."/>
            <person name="Umetsu J."/>
            <person name="Higashi K."/>
            <person name="Shibata D."/>
            <person name="Kamiya Y."/>
            <person name="Sato N."/>
            <person name="Nakamura Y."/>
            <person name="Tabata S."/>
            <person name="Ida S."/>
            <person name="Kurokawa K."/>
            <person name="Ohta H."/>
        </authorList>
    </citation>
    <scope>NUCLEOTIDE SEQUENCE [LARGE SCALE GENOMIC DNA]</scope>
    <source>
        <strain evidence="3 4">NIES-2285</strain>
    </source>
</reference>
<dbReference type="Proteomes" id="UP000054558">
    <property type="component" value="Unassembled WGS sequence"/>
</dbReference>
<feature type="region of interest" description="Disordered" evidence="1">
    <location>
        <begin position="233"/>
        <end position="276"/>
    </location>
</feature>
<dbReference type="Pfam" id="PF12739">
    <property type="entry name" value="TRAPPC-Trs85"/>
    <property type="match status" value="1"/>
</dbReference>
<feature type="region of interest" description="Disordered" evidence="1">
    <location>
        <begin position="1292"/>
        <end position="1326"/>
    </location>
</feature>
<feature type="region of interest" description="Disordered" evidence="1">
    <location>
        <begin position="852"/>
        <end position="871"/>
    </location>
</feature>
<feature type="region of interest" description="Disordered" evidence="1">
    <location>
        <begin position="1454"/>
        <end position="1481"/>
    </location>
</feature>
<feature type="compositionally biased region" description="Low complexity" evidence="1">
    <location>
        <begin position="1301"/>
        <end position="1312"/>
    </location>
</feature>
<dbReference type="EMBL" id="DF236974">
    <property type="protein sequence ID" value="GAQ79167.1"/>
    <property type="molecule type" value="Genomic_DNA"/>
</dbReference>
<feature type="compositionally biased region" description="Acidic residues" evidence="1">
    <location>
        <begin position="783"/>
        <end position="793"/>
    </location>
</feature>
<dbReference type="SUPFAM" id="SSF48452">
    <property type="entry name" value="TPR-like"/>
    <property type="match status" value="1"/>
</dbReference>
<evidence type="ECO:0000313" key="3">
    <source>
        <dbReference type="EMBL" id="GAQ79167.1"/>
    </source>
</evidence>
<feature type="region of interest" description="Disordered" evidence="1">
    <location>
        <begin position="696"/>
        <end position="793"/>
    </location>
</feature>
<proteinExistence type="predicted"/>
<gene>
    <name evidence="3" type="ORF">KFL_000250450</name>
</gene>
<feature type="region of interest" description="Disordered" evidence="1">
    <location>
        <begin position="1373"/>
        <end position="1439"/>
    </location>
</feature>
<feature type="compositionally biased region" description="Basic and acidic residues" evidence="1">
    <location>
        <begin position="761"/>
        <end position="774"/>
    </location>
</feature>
<evidence type="ECO:0000259" key="2">
    <source>
        <dbReference type="Pfam" id="PF24544"/>
    </source>
</evidence>
<dbReference type="OrthoDB" id="437922at2759"/>
<dbReference type="GO" id="GO:1990072">
    <property type="term" value="C:TRAPPIII protein complex"/>
    <property type="evidence" value="ECO:0000318"/>
    <property type="project" value="GO_Central"/>
</dbReference>
<dbReference type="InterPro" id="IPR011990">
    <property type="entry name" value="TPR-like_helical_dom_sf"/>
</dbReference>
<dbReference type="OMA" id="GHTISMW"/>
<dbReference type="InterPro" id="IPR024420">
    <property type="entry name" value="TRAPP_III_complex_Trs85"/>
</dbReference>
<evidence type="ECO:0000256" key="1">
    <source>
        <dbReference type="SAM" id="MobiDB-lite"/>
    </source>
</evidence>
<feature type="compositionally biased region" description="Polar residues" evidence="1">
    <location>
        <begin position="1458"/>
        <end position="1481"/>
    </location>
</feature>
<dbReference type="InterPro" id="IPR058538">
    <property type="entry name" value="Ig_TPPC8_2nd"/>
</dbReference>
<dbReference type="PANTHER" id="PTHR12975:SF6">
    <property type="entry name" value="TRAFFICKING PROTEIN PARTICLE COMPLEX SUBUNIT 8"/>
    <property type="match status" value="1"/>
</dbReference>
<dbReference type="Pfam" id="PF24544">
    <property type="entry name" value="Ig_TPPC8_2nd"/>
    <property type="match status" value="1"/>
</dbReference>
<keyword evidence="4" id="KW-1185">Reference proteome</keyword>
<dbReference type="PANTHER" id="PTHR12975">
    <property type="entry name" value="TRANSPORT PROTEIN TRAPP"/>
    <property type="match status" value="1"/>
</dbReference>
<sequence length="1481" mass="161269">MAGAYLYSSIQRDFTPVVMVLSTDKAEATCQRNGLSFVDLIRPFSVLQQINVPVRTASEQPYRIQDFQLRIFHASEIRQPSADAAEEYLAQIVSSSSEAAAAELKGDPKDLNTVLSMANSDPPGHWYRRYFRELARALAFSEHEAVDHPVACLLVVPSSAEDPINTFVDLYNTEQLPPLFNEQLMDPKIVKHFVLLHDGQTGDLARAETILASMRGTFGADACRLLQINTGRWPGTPPPPDVWSAHRLPRIGAPPKQNPPGKTGPPKEQPLGGELSNEDIGGLRDFVADLAVKQIIPQMEQKIRALNHTVSATRKGLKNQLKNFWFSGVKRQDSLEVSRTEDGQYPHTSTEAQIRLLGDLAFMLRDYELALSNYRLLAGDFRGDKAWKHLAGTLEMTGLCMFMLNQAPREAESSLEGAYQAYIRSGTGGLRFATRAVYWLGEIYKARGMFREAAAVLVRTSQEEQNLRAAMLLEQSALCYLRSAPPMWRKFGFNMVLAGHRYNQGLQRAHAQRAYQCVLGVYEGRGWAYISDHVHFALGRISAHLNDFHAAAAYFSHLLTCAHQSPAAQATFLREFLYVVQAVDLGVPLSLDLPTVHIDSYRVHFEDHRTYSSQAAAEVPERVWTSLEEGLVPTTNVVMQTWMDRPARGAHKDTPVPTNTCCVDEDITVDVEFSNPLQLELNISCARLVCEWGPDSGAKNAPIPRTSSVPAMDDRTSDSGGSSPADAVPPPLNRHRGHDPRVSSTGSLFNHDGLLTSPDAPARRPEDLQTRDDVAVGTRDASLEDGDADEDDSVAPGEAYRVVEEVFTLRGGERTVVRMTVRPLRGGVLRVVGVEWVLNNIAQGRKDFPVRVPKKKRKGGRPDKEYPPHTRLGFKVIGKMPKLQVTMHQLPETLHHGELRRLVLELSNAGTVPLEKLKLRTSHPAFFCMGLQGDLEGEFPACLEEGGARPTPGPDAGTSRTNYTFVFPQTTVLEGGSTLLWPLWLHARDVGTLQFHTLLYYEPGPPGPVMKYRTARVTSSIHVAPSLAVGVKLTLSPARLDRHLLWLDVENKHAQETFTLRQVSCAGAHWRLSPLQSPGGSRLATLAPSQATSLLFHIEASAESRSPGEPSGKSASEDGQFKSTVRLDSAETGGAIDVSSGPLLRFHARERWLQSDTAAVGSKPQPRRSSVDPPGPVPESSPLDVILVWEQQERRKSISAVEDPARIGSFHICHQSLKGLSPVRWLLTGPPSPVLASFASSPLVEIPLSLRVRNCAPALATVRIEVLDPSSEPSKSDPGGWFCPPILPSPSSTGDVVSTLGASGSPAAGGDPPTEDQPCGTTPCPPYIWSGTTSRVVEDLRPGDEAAVSLSAAVFAPGVYDVTKYRVSWTLKPLPPTTEEVTPGADAARPSGLPPRPKSATPAAKAQSSASGTQARGGADRWGADAGQNLGAGSLGGFEKEGSGLGQTWLLVVKEDSSASQPPELSRQQTPVSSPENLLDI</sequence>
<name>A0A1Y1HRH3_KLENI</name>